<organism evidence="1 2">
    <name type="scientific">Brachionus plicatilis</name>
    <name type="common">Marine rotifer</name>
    <name type="synonym">Brachionus muelleri</name>
    <dbReference type="NCBI Taxonomy" id="10195"/>
    <lineage>
        <taxon>Eukaryota</taxon>
        <taxon>Metazoa</taxon>
        <taxon>Spiralia</taxon>
        <taxon>Gnathifera</taxon>
        <taxon>Rotifera</taxon>
        <taxon>Eurotatoria</taxon>
        <taxon>Monogononta</taxon>
        <taxon>Pseudotrocha</taxon>
        <taxon>Ploima</taxon>
        <taxon>Brachionidae</taxon>
        <taxon>Brachionus</taxon>
    </lineage>
</organism>
<comment type="caution">
    <text evidence="1">The sequence shown here is derived from an EMBL/GenBank/DDBJ whole genome shotgun (WGS) entry which is preliminary data.</text>
</comment>
<sequence length="110" mass="12469">MHRSSVLKWSNELSCLNSIPSLIKIDSPPPLQLRHMELETCLSLGHQSLHLCWMAVLERPVFWTVRFQMTGPNQTYSLKDRSLTVLDRLTKPKQTCLTGKPPDANTIGIA</sequence>
<dbReference type="AlphaFoldDB" id="A0A3M7SW29"/>
<accession>A0A3M7SW29</accession>
<evidence type="ECO:0000313" key="1">
    <source>
        <dbReference type="EMBL" id="RNA39895.1"/>
    </source>
</evidence>
<keyword evidence="2" id="KW-1185">Reference proteome</keyword>
<gene>
    <name evidence="1" type="ORF">BpHYR1_012501</name>
</gene>
<protein>
    <submittedName>
        <fullName evidence="1">Uncharacterized protein</fullName>
    </submittedName>
</protein>
<evidence type="ECO:0000313" key="2">
    <source>
        <dbReference type="Proteomes" id="UP000276133"/>
    </source>
</evidence>
<name>A0A3M7SW29_BRAPC</name>
<proteinExistence type="predicted"/>
<dbReference type="EMBL" id="REGN01000698">
    <property type="protein sequence ID" value="RNA39895.1"/>
    <property type="molecule type" value="Genomic_DNA"/>
</dbReference>
<reference evidence="1 2" key="1">
    <citation type="journal article" date="2018" name="Sci. Rep.">
        <title>Genomic signatures of local adaptation to the degree of environmental predictability in rotifers.</title>
        <authorList>
            <person name="Franch-Gras L."/>
            <person name="Hahn C."/>
            <person name="Garcia-Roger E.M."/>
            <person name="Carmona M.J."/>
            <person name="Serra M."/>
            <person name="Gomez A."/>
        </authorList>
    </citation>
    <scope>NUCLEOTIDE SEQUENCE [LARGE SCALE GENOMIC DNA]</scope>
    <source>
        <strain evidence="1">HYR1</strain>
    </source>
</reference>
<dbReference type="Proteomes" id="UP000276133">
    <property type="component" value="Unassembled WGS sequence"/>
</dbReference>